<reference evidence="4" key="1">
    <citation type="submission" date="2013-05" db="EMBL/GenBank/DDBJ databases">
        <title>Draft genome sequences of six wheat associated Fusarium spp. isolates.</title>
        <authorList>
            <person name="Moolhuijzen P.M."/>
            <person name="Manners J.M."/>
            <person name="Wilcox S."/>
            <person name="Bellgard M.I."/>
            <person name="Gardiner D.M."/>
        </authorList>
    </citation>
    <scope>NUCLEOTIDE SEQUENCE</scope>
    <source>
        <strain evidence="4">CS3069</strain>
    </source>
</reference>
<evidence type="ECO:0000256" key="1">
    <source>
        <dbReference type="ARBA" id="ARBA00022737"/>
    </source>
</evidence>
<evidence type="ECO:0000256" key="2">
    <source>
        <dbReference type="ARBA" id="ARBA00023043"/>
    </source>
</evidence>
<dbReference type="AlphaFoldDB" id="A0A090MCX7"/>
<dbReference type="PROSITE" id="PS50088">
    <property type="entry name" value="ANK_REPEAT"/>
    <property type="match status" value="1"/>
</dbReference>
<organism evidence="4">
    <name type="scientific">Fusarium clavum</name>
    <dbReference type="NCBI Taxonomy" id="2594811"/>
    <lineage>
        <taxon>Eukaryota</taxon>
        <taxon>Fungi</taxon>
        <taxon>Dikarya</taxon>
        <taxon>Ascomycota</taxon>
        <taxon>Pezizomycotina</taxon>
        <taxon>Sordariomycetes</taxon>
        <taxon>Hypocreomycetidae</taxon>
        <taxon>Hypocreales</taxon>
        <taxon>Nectriaceae</taxon>
        <taxon>Fusarium</taxon>
        <taxon>Fusarium incarnatum-equiseti species complex</taxon>
    </lineage>
</organism>
<keyword evidence="1" id="KW-0677">Repeat</keyword>
<dbReference type="InterPro" id="IPR002110">
    <property type="entry name" value="Ankyrin_rpt"/>
</dbReference>
<proteinExistence type="predicted"/>
<dbReference type="GO" id="GO:0085020">
    <property type="term" value="P:protein K6-linked ubiquitination"/>
    <property type="evidence" value="ECO:0007669"/>
    <property type="project" value="TreeGrafter"/>
</dbReference>
<comment type="caution">
    <text evidence="4">The sequence shown here is derived from an EMBL/GenBank/DDBJ whole genome shotgun (WGS) entry which is preliminary data.</text>
</comment>
<dbReference type="InterPro" id="IPR036770">
    <property type="entry name" value="Ankyrin_rpt-contain_sf"/>
</dbReference>
<name>A0A090MCX7_9HYPO</name>
<dbReference type="PANTHER" id="PTHR24171">
    <property type="entry name" value="ANKYRIN REPEAT DOMAIN-CONTAINING PROTEIN 39-RELATED"/>
    <property type="match status" value="1"/>
</dbReference>
<dbReference type="PANTHER" id="PTHR24171:SF8">
    <property type="entry name" value="BRCA1-ASSOCIATED RING DOMAIN PROTEIN 1"/>
    <property type="match status" value="1"/>
</dbReference>
<feature type="repeat" description="ANK" evidence="3">
    <location>
        <begin position="154"/>
        <end position="186"/>
    </location>
</feature>
<evidence type="ECO:0000256" key="3">
    <source>
        <dbReference type="PROSITE-ProRule" id="PRU00023"/>
    </source>
</evidence>
<dbReference type="PROSITE" id="PS50297">
    <property type="entry name" value="ANK_REP_REGION"/>
    <property type="match status" value="1"/>
</dbReference>
<protein>
    <submittedName>
        <fullName evidence="4">WGS project CBMI000000000 data, contig CS3069_c002666</fullName>
    </submittedName>
</protein>
<dbReference type="SMART" id="SM00248">
    <property type="entry name" value="ANK"/>
    <property type="match status" value="2"/>
</dbReference>
<accession>A0A090MCX7</accession>
<keyword evidence="2 3" id="KW-0040">ANK repeat</keyword>
<dbReference type="SUPFAM" id="SSF48403">
    <property type="entry name" value="Ankyrin repeat"/>
    <property type="match status" value="1"/>
</dbReference>
<evidence type="ECO:0000313" key="4">
    <source>
        <dbReference type="EMBL" id="CEG05013.1"/>
    </source>
</evidence>
<dbReference type="Pfam" id="PF00023">
    <property type="entry name" value="Ank"/>
    <property type="match status" value="1"/>
</dbReference>
<dbReference type="Gene3D" id="1.25.40.20">
    <property type="entry name" value="Ankyrin repeat-containing domain"/>
    <property type="match status" value="1"/>
</dbReference>
<sequence length="252" mass="28534">MHRNVTPSPKPSLVKLPRDVLLCIVDAMLEMKNDRYRPMKWSWDPDEDLEPRFNPLQVYQDALSLAATCKDLYTGLTAEIYRRDVRHNRSAALLRSAINGNVAGVVRSLDAGADIHMGDTTQSLIFCYSKWIFPATGGAKEIPTRLWFPCDLSDQVTALHWAAYYGHIDVVTLLLDRGADIDHRVRIDTRLNLDIRCYIDPDQVAYSYPTNICCNVSCRSPDLGTRSEPPLLRHRRGRLAHGDVADREGCKP</sequence>
<dbReference type="GO" id="GO:0004842">
    <property type="term" value="F:ubiquitin-protein transferase activity"/>
    <property type="evidence" value="ECO:0007669"/>
    <property type="project" value="TreeGrafter"/>
</dbReference>
<gene>
    <name evidence="4" type="ORF">BN850_0089180</name>
</gene>
<dbReference type="EMBL" id="CBMI010002664">
    <property type="protein sequence ID" value="CEG05013.1"/>
    <property type="molecule type" value="Genomic_DNA"/>
</dbReference>